<name>A0A7W6CD94_9SPHN</name>
<dbReference type="RefSeq" id="WP_183623895.1">
    <property type="nucleotide sequence ID" value="NZ_JACIDX010000004.1"/>
</dbReference>
<comment type="caution">
    <text evidence="1">The sequence shown here is derived from an EMBL/GenBank/DDBJ whole genome shotgun (WGS) entry which is preliminary data.</text>
</comment>
<dbReference type="GO" id="GO:0090499">
    <property type="term" value="F:pimelyl-[acyl-carrier protein] methyl ester esterase activity"/>
    <property type="evidence" value="ECO:0007669"/>
    <property type="project" value="UniProtKB-EC"/>
</dbReference>
<evidence type="ECO:0000313" key="2">
    <source>
        <dbReference type="Proteomes" id="UP000548867"/>
    </source>
</evidence>
<gene>
    <name evidence="1" type="ORF">GGR38_001350</name>
</gene>
<keyword evidence="1" id="KW-0378">Hydrolase</keyword>
<dbReference type="SUPFAM" id="SSF53474">
    <property type="entry name" value="alpha/beta-Hydrolases"/>
    <property type="match status" value="1"/>
</dbReference>
<reference evidence="1 2" key="1">
    <citation type="submission" date="2020-08" db="EMBL/GenBank/DDBJ databases">
        <title>Genomic Encyclopedia of Type Strains, Phase IV (KMG-IV): sequencing the most valuable type-strain genomes for metagenomic binning, comparative biology and taxonomic classification.</title>
        <authorList>
            <person name="Goeker M."/>
        </authorList>
    </citation>
    <scope>NUCLEOTIDE SEQUENCE [LARGE SCALE GENOMIC DNA]</scope>
    <source>
        <strain evidence="1 2">DSM 27057</strain>
    </source>
</reference>
<keyword evidence="2" id="KW-1185">Reference proteome</keyword>
<accession>A0A7W6CD94</accession>
<dbReference type="EC" id="3.1.1.85" evidence="1"/>
<organism evidence="1 2">
    <name type="scientific">Novosphingobium sediminicola</name>
    <dbReference type="NCBI Taxonomy" id="563162"/>
    <lineage>
        <taxon>Bacteria</taxon>
        <taxon>Pseudomonadati</taxon>
        <taxon>Pseudomonadota</taxon>
        <taxon>Alphaproteobacteria</taxon>
        <taxon>Sphingomonadales</taxon>
        <taxon>Sphingomonadaceae</taxon>
        <taxon>Novosphingobium</taxon>
    </lineage>
</organism>
<protein>
    <submittedName>
        <fullName evidence="1">Pimeloyl-[acyl-carrier protein] methyl ester esterase</fullName>
        <ecNumber evidence="1">3.1.1.85</ecNumber>
    </submittedName>
</protein>
<dbReference type="Proteomes" id="UP000548867">
    <property type="component" value="Unassembled WGS sequence"/>
</dbReference>
<sequence length="198" mass="21157">MRIALLHGWGFDACVWDALAPLLAGDVARMDRGYFGAPVESERPDLMIGHSLGAMLLARRWPDVPLVAINGFDRFCGVDAVAPRVVQRMVKRFGENPAKVLEDFRASIDGGPAPAIVSRERLGEDLALLADQAPAPAHRAPVLVLQTEDDPLLPPALRLKAFGRATGRTGGAVCGHGGHLLPLTQAAWCAAQIADFAR</sequence>
<evidence type="ECO:0000313" key="1">
    <source>
        <dbReference type="EMBL" id="MBB3954423.1"/>
    </source>
</evidence>
<dbReference type="AlphaFoldDB" id="A0A7W6CD94"/>
<dbReference type="EMBL" id="JACIDX010000004">
    <property type="protein sequence ID" value="MBB3954423.1"/>
    <property type="molecule type" value="Genomic_DNA"/>
</dbReference>
<dbReference type="Gene3D" id="3.40.50.1820">
    <property type="entry name" value="alpha/beta hydrolase"/>
    <property type="match status" value="1"/>
</dbReference>
<proteinExistence type="predicted"/>
<dbReference type="InterPro" id="IPR029058">
    <property type="entry name" value="AB_hydrolase_fold"/>
</dbReference>